<dbReference type="STRING" id="1178515.SY83_21665"/>
<dbReference type="Proteomes" id="UP000076927">
    <property type="component" value="Chromosome"/>
</dbReference>
<sequence length="375" mass="42906">MHLHDVSHKPVLAILTVDDDNGLFRGNRNNFIDLIKTGRDLGFLVYVATCKELKLNNKRIIGFTYNAESKTWLQQLFPLPHVVYNRIPFRKDELLPESQRAIDSCLRHPNIRIFNPAFFNKWHLFEWLKKSKSTRKYIPATRKLTTAAEFGKLLKQHTVLYLKPERGKAGVGIMRAKQTTNKEHPFRLTVQDEKGSHTYRFTTLSKLWSKLSRFTGDEDYIAQQGIQLASVSQRPFDLRLLVQKNYKGQWDVTGIGARVAGVLSITTHVPRGGSIDDPEKLLTVSFGSEIAKKLMVKAKHAAHLIARQVEKGAGHSLGEMSMDMGVDEKGNIWFFEANAKPMKFDEPHIRKKSLERIFQYSMHLSKHWQVKSGGG</sequence>
<dbReference type="EMBL" id="CP011388">
    <property type="protein sequence ID" value="ANE49109.1"/>
    <property type="molecule type" value="Genomic_DNA"/>
</dbReference>
<protein>
    <submittedName>
        <fullName evidence="1">Endospore coat-associated protein</fullName>
    </submittedName>
</protein>
<evidence type="ECO:0000313" key="2">
    <source>
        <dbReference type="Proteomes" id="UP000076927"/>
    </source>
</evidence>
<keyword evidence="2" id="KW-1185">Reference proteome</keyword>
<dbReference type="AlphaFoldDB" id="A0A172TPV2"/>
<dbReference type="SUPFAM" id="SSF56059">
    <property type="entry name" value="Glutathione synthetase ATP-binding domain-like"/>
    <property type="match status" value="1"/>
</dbReference>
<organism evidence="1 2">
    <name type="scientific">Paenibacillus swuensis</name>
    <dbReference type="NCBI Taxonomy" id="1178515"/>
    <lineage>
        <taxon>Bacteria</taxon>
        <taxon>Bacillati</taxon>
        <taxon>Bacillota</taxon>
        <taxon>Bacilli</taxon>
        <taxon>Bacillales</taxon>
        <taxon>Paenibacillaceae</taxon>
        <taxon>Paenibacillus</taxon>
    </lineage>
</organism>
<evidence type="ECO:0000313" key="1">
    <source>
        <dbReference type="EMBL" id="ANE49109.1"/>
    </source>
</evidence>
<dbReference type="Pfam" id="PF14398">
    <property type="entry name" value="ATPgrasp_YheCD"/>
    <property type="match status" value="1"/>
</dbReference>
<gene>
    <name evidence="1" type="ORF">SY83_21665</name>
</gene>
<dbReference type="KEGG" id="pswu:SY83_21665"/>
<dbReference type="PATRIC" id="fig|1178515.4.peg.4391"/>
<dbReference type="InterPro" id="IPR026838">
    <property type="entry name" value="YheC/D"/>
</dbReference>
<reference evidence="1 2" key="1">
    <citation type="submission" date="2015-01" db="EMBL/GenBank/DDBJ databases">
        <title>Paenibacillus swuensis/DY6/whole genome sequencing.</title>
        <authorList>
            <person name="Kim M.K."/>
            <person name="Srinivasan S."/>
            <person name="Lee J.-J."/>
        </authorList>
    </citation>
    <scope>NUCLEOTIDE SEQUENCE [LARGE SCALE GENOMIC DNA]</scope>
    <source>
        <strain evidence="1 2">DY6</strain>
    </source>
</reference>
<name>A0A172TPV2_9BACL</name>
<accession>A0A172TPV2</accession>
<dbReference type="OrthoDB" id="7869153at2"/>
<proteinExistence type="predicted"/>